<comment type="caution">
    <text evidence="9">The sequence shown here is derived from an EMBL/GenBank/DDBJ whole genome shotgun (WGS) entry which is preliminary data.</text>
</comment>
<keyword evidence="6 8" id="KW-1133">Transmembrane helix</keyword>
<evidence type="ECO:0000256" key="8">
    <source>
        <dbReference type="RuleBase" id="RU365092"/>
    </source>
</evidence>
<dbReference type="PANTHER" id="PTHR30003:SF0">
    <property type="entry name" value="GLYCOLATE PERMEASE GLCA-RELATED"/>
    <property type="match status" value="1"/>
</dbReference>
<evidence type="ECO:0000256" key="6">
    <source>
        <dbReference type="ARBA" id="ARBA00022989"/>
    </source>
</evidence>
<feature type="transmembrane region" description="Helical" evidence="8">
    <location>
        <begin position="420"/>
        <end position="438"/>
    </location>
</feature>
<feature type="transmembrane region" description="Helical" evidence="8">
    <location>
        <begin position="302"/>
        <end position="322"/>
    </location>
</feature>
<comment type="similarity">
    <text evidence="2 8">Belongs to the lactate permease family.</text>
</comment>
<evidence type="ECO:0000313" key="9">
    <source>
        <dbReference type="EMBL" id="KIX91796.1"/>
    </source>
</evidence>
<evidence type="ECO:0000256" key="1">
    <source>
        <dbReference type="ARBA" id="ARBA00004651"/>
    </source>
</evidence>
<feature type="transmembrane region" description="Helical" evidence="8">
    <location>
        <begin position="137"/>
        <end position="152"/>
    </location>
</feature>
<feature type="transmembrane region" description="Helical" evidence="8">
    <location>
        <begin position="215"/>
        <end position="237"/>
    </location>
</feature>
<keyword evidence="10" id="KW-1185">Reference proteome</keyword>
<evidence type="ECO:0000256" key="2">
    <source>
        <dbReference type="ARBA" id="ARBA00010100"/>
    </source>
</evidence>
<gene>
    <name evidence="9" type="ORF">TP70_00520</name>
</gene>
<evidence type="ECO:0000313" key="10">
    <source>
        <dbReference type="Proteomes" id="UP000032366"/>
    </source>
</evidence>
<accession>A0ABR5CB36</accession>
<name>A0ABR5CB36_9STAP</name>
<proteinExistence type="inferred from homology"/>
<protein>
    <recommendedName>
        <fullName evidence="8">L-lactate permease</fullName>
    </recommendedName>
</protein>
<dbReference type="InterPro" id="IPR003804">
    <property type="entry name" value="Lactate_perm"/>
</dbReference>
<evidence type="ECO:0000256" key="5">
    <source>
        <dbReference type="ARBA" id="ARBA00022692"/>
    </source>
</evidence>
<sequence length="525" mass="58158">MFNSPLVDIFLEKSLIVYYNRFNSTMVELDNQLGDDNMSLLIAVLPIIIIFICLFVFRYSALKSGVIAFISTVIIVFIKGPYQISYAPVMEATISAVLISSIAAYVIFFGILLFHLMNESENIKAISHQIKNLTDDKALQVIILVMGISPLIESTSGFGTAFLVVTPIFIALGIDNYKAACIGILSLIAVPWGALATGTVIGAQLVNIDLQNVGYLTAILTFLTITFFLMMCLFILGGYKTVLANKWRIVIYPLTFSFTNLIFNHFISVELAGVFSSLLAIIIGIGNVKLYNQKNNNNYKRLLWLLSPYIILTVLVLVTRIIPSFKMFLSNHMVVSFEQYHFQLPVLYSPGFWLILACVYTIIKFQIHLSIVQNAIRKTFKQWGLFVISTTSFIALAEIMDVSGMISEISTSLTDQLGSYFIILSSVIGSIGGFLTGSNTGANAMFMKLQVQAAQHLNISSELIASLQNASASNATMSTPSRIMLASEICGVKDQESRLQAYIIKIMMVSTMLLVVTAYLLNWFI</sequence>
<keyword evidence="5 8" id="KW-0812">Transmembrane</keyword>
<dbReference type="RefSeq" id="WP_084207621.1">
    <property type="nucleotide sequence ID" value="NZ_JXWY01000002.1"/>
</dbReference>
<dbReference type="EMBL" id="JXWY01000002">
    <property type="protein sequence ID" value="KIX91796.1"/>
    <property type="molecule type" value="Genomic_DNA"/>
</dbReference>
<feature type="transmembrane region" description="Helical" evidence="8">
    <location>
        <begin position="94"/>
        <end position="116"/>
    </location>
</feature>
<comment type="subcellular location">
    <subcellularLocation>
        <location evidence="1 8">Cell membrane</location>
        <topology evidence="1 8">Multi-pass membrane protein</topology>
    </subcellularLocation>
</comment>
<feature type="transmembrane region" description="Helical" evidence="8">
    <location>
        <begin position="64"/>
        <end position="82"/>
    </location>
</feature>
<feature type="transmembrane region" description="Helical" evidence="8">
    <location>
        <begin position="181"/>
        <end position="203"/>
    </location>
</feature>
<feature type="transmembrane region" description="Helical" evidence="8">
    <location>
        <begin position="273"/>
        <end position="290"/>
    </location>
</feature>
<dbReference type="Pfam" id="PF02652">
    <property type="entry name" value="Lactate_perm"/>
    <property type="match status" value="1"/>
</dbReference>
<keyword evidence="3 8" id="KW-0813">Transport</keyword>
<evidence type="ECO:0000256" key="3">
    <source>
        <dbReference type="ARBA" id="ARBA00022448"/>
    </source>
</evidence>
<dbReference type="PANTHER" id="PTHR30003">
    <property type="entry name" value="L-LACTATE PERMEASE"/>
    <property type="match status" value="1"/>
</dbReference>
<comment type="function">
    <text evidence="8">Uptake of L-lactate across the membrane. Can also transport D-lactate and glycolate.</text>
</comment>
<feature type="transmembrane region" description="Helical" evidence="8">
    <location>
        <begin position="249"/>
        <end position="267"/>
    </location>
</feature>
<feature type="transmembrane region" description="Helical" evidence="8">
    <location>
        <begin position="502"/>
        <end position="521"/>
    </location>
</feature>
<feature type="transmembrane region" description="Helical" evidence="8">
    <location>
        <begin position="383"/>
        <end position="400"/>
    </location>
</feature>
<organism evidence="9 10">
    <name type="scientific">Staphylococcus microti</name>
    <dbReference type="NCBI Taxonomy" id="569857"/>
    <lineage>
        <taxon>Bacteria</taxon>
        <taxon>Bacillati</taxon>
        <taxon>Bacillota</taxon>
        <taxon>Bacilli</taxon>
        <taxon>Bacillales</taxon>
        <taxon>Staphylococcaceae</taxon>
        <taxon>Staphylococcus</taxon>
    </lineage>
</organism>
<feature type="transmembrane region" description="Helical" evidence="8">
    <location>
        <begin position="158"/>
        <end position="174"/>
    </location>
</feature>
<feature type="transmembrane region" description="Helical" evidence="8">
    <location>
        <begin position="342"/>
        <end position="363"/>
    </location>
</feature>
<reference evidence="9 10" key="1">
    <citation type="submission" date="2015-01" db="EMBL/GenBank/DDBJ databases">
        <authorList>
            <person name="Guo J."/>
        </authorList>
    </citation>
    <scope>NUCLEOTIDE SEQUENCE [LARGE SCALE GENOMIC DNA]</scope>
    <source>
        <strain evidence="9 10">DSM 22147</strain>
    </source>
</reference>
<keyword evidence="4 8" id="KW-1003">Cell membrane</keyword>
<keyword evidence="7 8" id="KW-0472">Membrane</keyword>
<evidence type="ECO:0000256" key="4">
    <source>
        <dbReference type="ARBA" id="ARBA00022475"/>
    </source>
</evidence>
<dbReference type="Proteomes" id="UP000032366">
    <property type="component" value="Unassembled WGS sequence"/>
</dbReference>
<feature type="transmembrane region" description="Helical" evidence="8">
    <location>
        <begin position="38"/>
        <end position="57"/>
    </location>
</feature>
<evidence type="ECO:0000256" key="7">
    <source>
        <dbReference type="ARBA" id="ARBA00023136"/>
    </source>
</evidence>